<dbReference type="InParanoid" id="A0A074YNE0"/>
<dbReference type="GeneID" id="25363241"/>
<organism evidence="3 4">
    <name type="scientific">Aureobasidium subglaciale (strain EXF-2481)</name>
    <name type="common">Aureobasidium pullulans var. subglaciale</name>
    <dbReference type="NCBI Taxonomy" id="1043005"/>
    <lineage>
        <taxon>Eukaryota</taxon>
        <taxon>Fungi</taxon>
        <taxon>Dikarya</taxon>
        <taxon>Ascomycota</taxon>
        <taxon>Pezizomycotina</taxon>
        <taxon>Dothideomycetes</taxon>
        <taxon>Dothideomycetidae</taxon>
        <taxon>Dothideales</taxon>
        <taxon>Saccotheciaceae</taxon>
        <taxon>Aureobasidium</taxon>
    </lineage>
</organism>
<dbReference type="GO" id="GO:0044773">
    <property type="term" value="P:mitotic DNA damage checkpoint signaling"/>
    <property type="evidence" value="ECO:0007669"/>
    <property type="project" value="TreeGrafter"/>
</dbReference>
<dbReference type="InterPro" id="IPR000719">
    <property type="entry name" value="Prot_kinase_dom"/>
</dbReference>
<evidence type="ECO:0000313" key="4">
    <source>
        <dbReference type="Proteomes" id="UP000030641"/>
    </source>
</evidence>
<name>A0A074YNE0_AURSE</name>
<proteinExistence type="predicted"/>
<dbReference type="GO" id="GO:0005634">
    <property type="term" value="C:nucleus"/>
    <property type="evidence" value="ECO:0007669"/>
    <property type="project" value="TreeGrafter"/>
</dbReference>
<dbReference type="Proteomes" id="UP000030641">
    <property type="component" value="Unassembled WGS sequence"/>
</dbReference>
<sequence length="400" mass="46397">MLVPRPYCRLALWMLLYMILGGYFFSLPCSPSQLARTPKYLPTDFSPVNDTLLHDCSRLPQSFYPEKTIYNLRSNTSQDRYIFKRLLSSGFEGSVSIYNDTTTNQEVAIKSFYTQRSPLRNSLPEAAISLFGETKWPTELEFMLLHANQVHKPTTTINGTVNILDYFILKNGSSRKWQLVTPYYHHGTLLDAGPRFLHLLALQSNSTTSAMDRMFRPSFSALLSTLTTLHSVNFCHDDIKPANIFISEDPLHWLLGDFGNVREKQHVYHQSKVWKQQNQWEDCEENDERRLRMVYLSFLRSLHNDTGQFDREFLEKREGWTRVYWDFMESNGAAQTSEDSGLACRSDVQGSKRGKEVPRYAPARLIFSAKQAAKVQVDKELHCSFRTWSGRLLDRVVFLR</sequence>
<feature type="transmembrane region" description="Helical" evidence="1">
    <location>
        <begin position="7"/>
        <end position="26"/>
    </location>
</feature>
<dbReference type="PROSITE" id="PS50011">
    <property type="entry name" value="PROTEIN_KINASE_DOM"/>
    <property type="match status" value="1"/>
</dbReference>
<dbReference type="SUPFAM" id="SSF56112">
    <property type="entry name" value="Protein kinase-like (PK-like)"/>
    <property type="match status" value="1"/>
</dbReference>
<feature type="domain" description="Protein kinase" evidence="2">
    <location>
        <begin position="81"/>
        <end position="400"/>
    </location>
</feature>
<dbReference type="OMA" id="HISKPSH"/>
<keyword evidence="4" id="KW-1185">Reference proteome</keyword>
<dbReference type="OrthoDB" id="5337378at2759"/>
<evidence type="ECO:0000256" key="1">
    <source>
        <dbReference type="SAM" id="Phobius"/>
    </source>
</evidence>
<keyword evidence="1" id="KW-1133">Transmembrane helix</keyword>
<dbReference type="PANTHER" id="PTHR44167">
    <property type="entry name" value="OVARIAN-SPECIFIC SERINE/THREONINE-PROTEIN KINASE LOK-RELATED"/>
    <property type="match status" value="1"/>
</dbReference>
<dbReference type="EMBL" id="KL584751">
    <property type="protein sequence ID" value="KEQ99195.1"/>
    <property type="molecule type" value="Genomic_DNA"/>
</dbReference>
<dbReference type="InterPro" id="IPR011009">
    <property type="entry name" value="Kinase-like_dom_sf"/>
</dbReference>
<keyword evidence="1" id="KW-0812">Transmembrane</keyword>
<reference evidence="3 4" key="1">
    <citation type="journal article" date="2014" name="BMC Genomics">
        <title>Genome sequencing of four Aureobasidium pullulans varieties: biotechnological potential, stress tolerance, and description of new species.</title>
        <authorList>
            <person name="Gostin Ar C."/>
            <person name="Ohm R.A."/>
            <person name="Kogej T."/>
            <person name="Sonjak S."/>
            <person name="Turk M."/>
            <person name="Zajc J."/>
            <person name="Zalar P."/>
            <person name="Grube M."/>
            <person name="Sun H."/>
            <person name="Han J."/>
            <person name="Sharma A."/>
            <person name="Chiniquy J."/>
            <person name="Ngan C.Y."/>
            <person name="Lipzen A."/>
            <person name="Barry K."/>
            <person name="Grigoriev I.V."/>
            <person name="Gunde-Cimerman N."/>
        </authorList>
    </citation>
    <scope>NUCLEOTIDE SEQUENCE [LARGE SCALE GENOMIC DNA]</scope>
    <source>
        <strain evidence="3 4">EXF-2481</strain>
    </source>
</reference>
<dbReference type="RefSeq" id="XP_013347378.1">
    <property type="nucleotide sequence ID" value="XM_013491924.1"/>
</dbReference>
<dbReference type="PROSITE" id="PS00108">
    <property type="entry name" value="PROTEIN_KINASE_ST"/>
    <property type="match status" value="1"/>
</dbReference>
<gene>
    <name evidence="3" type="ORF">AUEXF2481DRAFT_26415</name>
</gene>
<dbReference type="InterPro" id="IPR008271">
    <property type="entry name" value="Ser/Thr_kinase_AS"/>
</dbReference>
<dbReference type="PANTHER" id="PTHR44167:SF24">
    <property type="entry name" value="SERINE_THREONINE-PROTEIN KINASE CHK2"/>
    <property type="match status" value="1"/>
</dbReference>
<evidence type="ECO:0000313" key="3">
    <source>
        <dbReference type="EMBL" id="KEQ99195.1"/>
    </source>
</evidence>
<dbReference type="Gene3D" id="1.10.510.10">
    <property type="entry name" value="Transferase(Phosphotransferase) domain 1"/>
    <property type="match status" value="1"/>
</dbReference>
<dbReference type="AlphaFoldDB" id="A0A074YNE0"/>
<accession>A0A074YNE0</accession>
<protein>
    <recommendedName>
        <fullName evidence="2">Protein kinase domain-containing protein</fullName>
    </recommendedName>
</protein>
<evidence type="ECO:0000259" key="2">
    <source>
        <dbReference type="PROSITE" id="PS50011"/>
    </source>
</evidence>
<dbReference type="GO" id="GO:0005524">
    <property type="term" value="F:ATP binding"/>
    <property type="evidence" value="ECO:0007669"/>
    <property type="project" value="InterPro"/>
</dbReference>
<keyword evidence="1" id="KW-0472">Membrane</keyword>
<dbReference type="STRING" id="1043005.A0A074YNE0"/>
<dbReference type="GO" id="GO:0004674">
    <property type="term" value="F:protein serine/threonine kinase activity"/>
    <property type="evidence" value="ECO:0007669"/>
    <property type="project" value="TreeGrafter"/>
</dbReference>
<dbReference type="HOGENOM" id="CLU_050238_1_0_1"/>
<dbReference type="Pfam" id="PF00069">
    <property type="entry name" value="Pkinase"/>
    <property type="match status" value="1"/>
</dbReference>